<dbReference type="AlphaFoldDB" id="A0A5S9QXR5"/>
<evidence type="ECO:0000256" key="3">
    <source>
        <dbReference type="ARBA" id="ARBA00022692"/>
    </source>
</evidence>
<dbReference type="GO" id="GO:0016020">
    <property type="term" value="C:membrane"/>
    <property type="evidence" value="ECO:0007669"/>
    <property type="project" value="UniProtKB-SubCell"/>
</dbReference>
<evidence type="ECO:0000256" key="1">
    <source>
        <dbReference type="ARBA" id="ARBA00004141"/>
    </source>
</evidence>
<dbReference type="OrthoDB" id="5792512at2"/>
<comment type="similarity">
    <text evidence="2">Belongs to the autoinducer-2 exporter (AI-2E) (TC 2.A.86) family.</text>
</comment>
<organism evidence="7 8">
    <name type="scientific">BD1-7 clade bacterium</name>
    <dbReference type="NCBI Taxonomy" id="2029982"/>
    <lineage>
        <taxon>Bacteria</taxon>
        <taxon>Pseudomonadati</taxon>
        <taxon>Pseudomonadota</taxon>
        <taxon>Gammaproteobacteria</taxon>
        <taxon>Cellvibrionales</taxon>
        <taxon>Spongiibacteraceae</taxon>
        <taxon>BD1-7 clade</taxon>
    </lineage>
</organism>
<feature type="transmembrane region" description="Helical" evidence="6">
    <location>
        <begin position="6"/>
        <end position="39"/>
    </location>
</feature>
<keyword evidence="3 6" id="KW-0812">Transmembrane</keyword>
<dbReference type="Pfam" id="PF01594">
    <property type="entry name" value="AI-2E_transport"/>
    <property type="match status" value="1"/>
</dbReference>
<evidence type="ECO:0000256" key="5">
    <source>
        <dbReference type="ARBA" id="ARBA00023136"/>
    </source>
</evidence>
<keyword evidence="5 6" id="KW-0472">Membrane</keyword>
<evidence type="ECO:0000256" key="6">
    <source>
        <dbReference type="SAM" id="Phobius"/>
    </source>
</evidence>
<evidence type="ECO:0000256" key="4">
    <source>
        <dbReference type="ARBA" id="ARBA00022989"/>
    </source>
</evidence>
<sequence>MINARLYGFLAITAVAVILVISLQAILMPFLVAGFLAYLTDPIVDRLEARGVGRTWGVIIVFVILTAFMVLAVGLLLPLLARQLVSFIQQIPDYIEWVQGHLMPWIQQTFGINDAGVPVDELRQLLTENWQKAGGFARTLLQSATSSTLSIVTTLGNLVLIPVVFFYLLRDWDHMIAGIADTIPRAWVGQVTDLAKASNEVLSAFIRGQLMVMFSLGTIYSIGLSIVGLDLALFLGTLAGLFSVVPYLGTFVGIASATVAAYLQFHELMPVLYVGIVFGIGQMIESMVLTPLLVGDKVGLHPVVVIFAVMAGGQLAGFTGILLALPISAVLMVFVRHFLDKYKDSELYQHETNG</sequence>
<dbReference type="PANTHER" id="PTHR21716:SF64">
    <property type="entry name" value="AI-2 TRANSPORT PROTEIN TQSA"/>
    <property type="match status" value="1"/>
</dbReference>
<keyword evidence="4 6" id="KW-1133">Transmembrane helix</keyword>
<evidence type="ECO:0000313" key="7">
    <source>
        <dbReference type="EMBL" id="CAA0124179.1"/>
    </source>
</evidence>
<feature type="transmembrane region" description="Helical" evidence="6">
    <location>
        <begin position="306"/>
        <end position="335"/>
    </location>
</feature>
<dbReference type="InterPro" id="IPR002549">
    <property type="entry name" value="AI-2E-like"/>
</dbReference>
<keyword evidence="8" id="KW-1185">Reference proteome</keyword>
<dbReference type="EMBL" id="CACSIO010000060">
    <property type="protein sequence ID" value="CAA0124179.1"/>
    <property type="molecule type" value="Genomic_DNA"/>
</dbReference>
<dbReference type="PANTHER" id="PTHR21716">
    <property type="entry name" value="TRANSMEMBRANE PROTEIN"/>
    <property type="match status" value="1"/>
</dbReference>
<feature type="transmembrane region" description="Helical" evidence="6">
    <location>
        <begin position="270"/>
        <end position="294"/>
    </location>
</feature>
<name>A0A5S9QXR5_9GAMM</name>
<proteinExistence type="inferred from homology"/>
<feature type="transmembrane region" description="Helical" evidence="6">
    <location>
        <begin position="241"/>
        <end position="263"/>
    </location>
</feature>
<accession>A0A5S9QXR5</accession>
<protein>
    <submittedName>
        <fullName evidence="7">Transport protein</fullName>
    </submittedName>
</protein>
<feature type="transmembrane region" description="Helical" evidence="6">
    <location>
        <begin position="210"/>
        <end position="235"/>
    </location>
</feature>
<dbReference type="GO" id="GO:0055085">
    <property type="term" value="P:transmembrane transport"/>
    <property type="evidence" value="ECO:0007669"/>
    <property type="project" value="TreeGrafter"/>
</dbReference>
<feature type="transmembrane region" description="Helical" evidence="6">
    <location>
        <begin position="51"/>
        <end position="77"/>
    </location>
</feature>
<reference evidence="7 8" key="1">
    <citation type="submission" date="2019-11" db="EMBL/GenBank/DDBJ databases">
        <authorList>
            <person name="Holert J."/>
        </authorList>
    </citation>
    <scope>NUCLEOTIDE SEQUENCE [LARGE SCALE GENOMIC DNA]</scope>
    <source>
        <strain evidence="7">SB11_3</strain>
    </source>
</reference>
<comment type="subcellular location">
    <subcellularLocation>
        <location evidence="1">Membrane</location>
        <topology evidence="1">Multi-pass membrane protein</topology>
    </subcellularLocation>
</comment>
<gene>
    <name evidence="7" type="ORF">OPDIPICF_03004</name>
</gene>
<evidence type="ECO:0000256" key="2">
    <source>
        <dbReference type="ARBA" id="ARBA00009773"/>
    </source>
</evidence>
<feature type="transmembrane region" description="Helical" evidence="6">
    <location>
        <begin position="149"/>
        <end position="169"/>
    </location>
</feature>
<dbReference type="Proteomes" id="UP000441399">
    <property type="component" value="Unassembled WGS sequence"/>
</dbReference>
<evidence type="ECO:0000313" key="8">
    <source>
        <dbReference type="Proteomes" id="UP000441399"/>
    </source>
</evidence>